<dbReference type="InterPro" id="IPR007730">
    <property type="entry name" value="SPOR-like_dom"/>
</dbReference>
<reference evidence="3 4" key="1">
    <citation type="submission" date="2019-04" db="EMBL/GenBank/DDBJ databases">
        <title>Azoarcus nasutitermitis sp. nov. isolated from termite nest.</title>
        <authorList>
            <person name="Lin S.-Y."/>
            <person name="Hameed A."/>
            <person name="Hsu Y.-H."/>
            <person name="Young C.-C."/>
        </authorList>
    </citation>
    <scope>NUCLEOTIDE SEQUENCE [LARGE SCALE GENOMIC DNA]</scope>
    <source>
        <strain evidence="3 4">CC-YHH838</strain>
    </source>
</reference>
<evidence type="ECO:0000256" key="1">
    <source>
        <dbReference type="SAM" id="MobiDB-lite"/>
    </source>
</evidence>
<dbReference type="InterPro" id="IPR036680">
    <property type="entry name" value="SPOR-like_sf"/>
</dbReference>
<dbReference type="RefSeq" id="WP_136348989.1">
    <property type="nucleotide sequence ID" value="NZ_SSOC01000005.1"/>
</dbReference>
<dbReference type="EMBL" id="SSOC01000005">
    <property type="protein sequence ID" value="THF63828.1"/>
    <property type="molecule type" value="Genomic_DNA"/>
</dbReference>
<feature type="domain" description="SPOR" evidence="2">
    <location>
        <begin position="136"/>
        <end position="214"/>
    </location>
</feature>
<name>A0A4S4AV72_9RHOO</name>
<dbReference type="PROSITE" id="PS51724">
    <property type="entry name" value="SPOR"/>
    <property type="match status" value="1"/>
</dbReference>
<feature type="region of interest" description="Disordered" evidence="1">
    <location>
        <begin position="45"/>
        <end position="96"/>
    </location>
</feature>
<organism evidence="3 4">
    <name type="scientific">Pseudothauera nasutitermitis</name>
    <dbReference type="NCBI Taxonomy" id="2565930"/>
    <lineage>
        <taxon>Bacteria</taxon>
        <taxon>Pseudomonadati</taxon>
        <taxon>Pseudomonadota</taxon>
        <taxon>Betaproteobacteria</taxon>
        <taxon>Rhodocyclales</taxon>
        <taxon>Zoogloeaceae</taxon>
        <taxon>Pseudothauera</taxon>
    </lineage>
</organism>
<protein>
    <submittedName>
        <fullName evidence="3">SPOR domain-containing protein</fullName>
    </submittedName>
</protein>
<gene>
    <name evidence="3" type="ORF">E6C76_14695</name>
</gene>
<accession>A0A4S4AV72</accession>
<evidence type="ECO:0000313" key="4">
    <source>
        <dbReference type="Proteomes" id="UP000308430"/>
    </source>
</evidence>
<dbReference type="Pfam" id="PF05036">
    <property type="entry name" value="SPOR"/>
    <property type="match status" value="1"/>
</dbReference>
<dbReference type="Proteomes" id="UP000308430">
    <property type="component" value="Unassembled WGS sequence"/>
</dbReference>
<evidence type="ECO:0000313" key="3">
    <source>
        <dbReference type="EMBL" id="THF63828.1"/>
    </source>
</evidence>
<dbReference type="AlphaFoldDB" id="A0A4S4AV72"/>
<keyword evidence="4" id="KW-1185">Reference proteome</keyword>
<dbReference type="GO" id="GO:0042834">
    <property type="term" value="F:peptidoglycan binding"/>
    <property type="evidence" value="ECO:0007669"/>
    <property type="project" value="InterPro"/>
</dbReference>
<evidence type="ECO:0000259" key="2">
    <source>
        <dbReference type="PROSITE" id="PS51724"/>
    </source>
</evidence>
<dbReference type="OrthoDB" id="5298866at2"/>
<dbReference type="Gene3D" id="3.30.70.1070">
    <property type="entry name" value="Sporulation related repeat"/>
    <property type="match status" value="1"/>
</dbReference>
<sequence>MSILRLLLLILVLLNLLALAASTGLLGERERRGEPERLTNQLHPERIQLRSGADAGDPGTPRPSAPPAPSAPDTPPAPAPETPAAPAPQPVAAEAPAVPAPVPQACMMFSGLGGDLADAVVRLFDAPNFSVRREASEAVAGWWVRIPPDGTREYAERKARELRGMGVTDFFIVQEPGPNQYAVSLGIFKTEAAANQHLEQLRAQRVRSASVGTRSTTVYRVEIRGPQPQLDALRRSGNLPGAALASDCAP</sequence>
<proteinExistence type="predicted"/>
<feature type="compositionally biased region" description="Pro residues" evidence="1">
    <location>
        <begin position="60"/>
        <end position="89"/>
    </location>
</feature>
<comment type="caution">
    <text evidence="3">The sequence shown here is derived from an EMBL/GenBank/DDBJ whole genome shotgun (WGS) entry which is preliminary data.</text>
</comment>